<dbReference type="GO" id="GO:0016787">
    <property type="term" value="F:hydrolase activity"/>
    <property type="evidence" value="ECO:0007669"/>
    <property type="project" value="UniProtKB-KW"/>
</dbReference>
<gene>
    <name evidence="1" type="ORF">DFH08DRAFT_709753</name>
</gene>
<comment type="caution">
    <text evidence="1">The sequence shown here is derived from an EMBL/GenBank/DDBJ whole genome shotgun (WGS) entry which is preliminary data.</text>
</comment>
<reference evidence="1" key="1">
    <citation type="submission" date="2023-03" db="EMBL/GenBank/DDBJ databases">
        <title>Massive genome expansion in bonnet fungi (Mycena s.s.) driven by repeated elements and novel gene families across ecological guilds.</title>
        <authorList>
            <consortium name="Lawrence Berkeley National Laboratory"/>
            <person name="Harder C.B."/>
            <person name="Miyauchi S."/>
            <person name="Viragh M."/>
            <person name="Kuo A."/>
            <person name="Thoen E."/>
            <person name="Andreopoulos B."/>
            <person name="Lu D."/>
            <person name="Skrede I."/>
            <person name="Drula E."/>
            <person name="Henrissat B."/>
            <person name="Morin E."/>
            <person name="Kohler A."/>
            <person name="Barry K."/>
            <person name="LaButti K."/>
            <person name="Morin E."/>
            <person name="Salamov A."/>
            <person name="Lipzen A."/>
            <person name="Mereny Z."/>
            <person name="Hegedus B."/>
            <person name="Baldrian P."/>
            <person name="Stursova M."/>
            <person name="Weitz H."/>
            <person name="Taylor A."/>
            <person name="Grigoriev I.V."/>
            <person name="Nagy L.G."/>
            <person name="Martin F."/>
            <person name="Kauserud H."/>
        </authorList>
    </citation>
    <scope>NUCLEOTIDE SEQUENCE</scope>
    <source>
        <strain evidence="1">CBHHK002</strain>
    </source>
</reference>
<organism evidence="1 2">
    <name type="scientific">Mycena albidolilacea</name>
    <dbReference type="NCBI Taxonomy" id="1033008"/>
    <lineage>
        <taxon>Eukaryota</taxon>
        <taxon>Fungi</taxon>
        <taxon>Dikarya</taxon>
        <taxon>Basidiomycota</taxon>
        <taxon>Agaricomycotina</taxon>
        <taxon>Agaricomycetes</taxon>
        <taxon>Agaricomycetidae</taxon>
        <taxon>Agaricales</taxon>
        <taxon>Marasmiineae</taxon>
        <taxon>Mycenaceae</taxon>
        <taxon>Mycena</taxon>
    </lineage>
</organism>
<sequence length="181" mass="20175">PPSSRTFVGRQNILRMMHDYFVRGADTNQEIFLLHGLGGSGKTQIALKFIQQSTLFSEVFLIDSTTLDTIESGLKDIAASRNIGEASQVTLQWLRCKHGNWLLFFDNADDPRIDLNSYFPLCNHGNILITSRNPGLQVYAGADCPVSDMEESESAELLLKIAAKEDTAKNRRIARDIMKVG</sequence>
<dbReference type="PANTHER" id="PTHR35205">
    <property type="entry name" value="NB-ARC AND TPR DOMAIN PROTEIN"/>
    <property type="match status" value="1"/>
</dbReference>
<dbReference type="SUPFAM" id="SSF52540">
    <property type="entry name" value="P-loop containing nucleoside triphosphate hydrolases"/>
    <property type="match status" value="1"/>
</dbReference>
<evidence type="ECO:0000313" key="2">
    <source>
        <dbReference type="Proteomes" id="UP001218218"/>
    </source>
</evidence>
<dbReference type="AlphaFoldDB" id="A0AAD6ZLD1"/>
<name>A0AAD6ZLD1_9AGAR</name>
<dbReference type="Proteomes" id="UP001218218">
    <property type="component" value="Unassembled WGS sequence"/>
</dbReference>
<proteinExistence type="predicted"/>
<dbReference type="Gene3D" id="3.40.50.300">
    <property type="entry name" value="P-loop containing nucleotide triphosphate hydrolases"/>
    <property type="match status" value="1"/>
</dbReference>
<evidence type="ECO:0000313" key="1">
    <source>
        <dbReference type="EMBL" id="KAJ7328270.1"/>
    </source>
</evidence>
<accession>A0AAD6ZLD1</accession>
<dbReference type="EMBL" id="JARIHO010000039">
    <property type="protein sequence ID" value="KAJ7328270.1"/>
    <property type="molecule type" value="Genomic_DNA"/>
</dbReference>
<dbReference type="InterPro" id="IPR027417">
    <property type="entry name" value="P-loop_NTPase"/>
</dbReference>
<keyword evidence="1" id="KW-0378">Hydrolase</keyword>
<protein>
    <submittedName>
        <fullName evidence="1">P-loop containing nucleoside triphosphate hydrolase protein</fullName>
    </submittedName>
</protein>
<keyword evidence="2" id="KW-1185">Reference proteome</keyword>
<dbReference type="PANTHER" id="PTHR35205:SF1">
    <property type="entry name" value="ZU5 DOMAIN-CONTAINING PROTEIN"/>
    <property type="match status" value="1"/>
</dbReference>
<feature type="non-terminal residue" evidence="1">
    <location>
        <position position="181"/>
    </location>
</feature>